<evidence type="ECO:0000313" key="1">
    <source>
        <dbReference type="EMBL" id="GEO82923.1"/>
    </source>
</evidence>
<accession>A0A512HBU9</accession>
<name>A0A512HBU9_9PROT</name>
<organism evidence="1 2">
    <name type="scientific">Pararhodospirillum oryzae</name>
    <dbReference type="NCBI Taxonomy" id="478448"/>
    <lineage>
        <taxon>Bacteria</taxon>
        <taxon>Pseudomonadati</taxon>
        <taxon>Pseudomonadota</taxon>
        <taxon>Alphaproteobacteria</taxon>
        <taxon>Rhodospirillales</taxon>
        <taxon>Rhodospirillaceae</taxon>
        <taxon>Pararhodospirillum</taxon>
    </lineage>
</organism>
<proteinExistence type="predicted"/>
<dbReference type="Proteomes" id="UP000321567">
    <property type="component" value="Unassembled WGS sequence"/>
</dbReference>
<gene>
    <name evidence="1" type="ORF">ROR02_30540</name>
</gene>
<dbReference type="AlphaFoldDB" id="A0A512HBU9"/>
<dbReference type="OrthoDB" id="5465318at2"/>
<reference evidence="1 2" key="1">
    <citation type="submission" date="2019-07" db="EMBL/GenBank/DDBJ databases">
        <title>Whole genome shotgun sequence of Rhodospirillum oryzae NBRC 107573.</title>
        <authorList>
            <person name="Hosoyama A."/>
            <person name="Uohara A."/>
            <person name="Ohji S."/>
            <person name="Ichikawa N."/>
        </authorList>
    </citation>
    <scope>NUCLEOTIDE SEQUENCE [LARGE SCALE GENOMIC DNA]</scope>
    <source>
        <strain evidence="1 2">NBRC 107573</strain>
    </source>
</reference>
<evidence type="ECO:0000313" key="2">
    <source>
        <dbReference type="Proteomes" id="UP000321567"/>
    </source>
</evidence>
<sequence>MDENSTQTNIPETEARGAPFQERVQSWVLDCFGSDIAGDRAERNRRFLEESLELVQALGFTRDSAHQLVEYVFNRPKGEPEQELGGVMVTLASLCETNGLDMAAEGEAELARINSPDVLVKIRARNAAKPAF</sequence>
<comment type="caution">
    <text evidence="1">The sequence shown here is derived from an EMBL/GenBank/DDBJ whole genome shotgun (WGS) entry which is preliminary data.</text>
</comment>
<keyword evidence="2" id="KW-1185">Reference proteome</keyword>
<protein>
    <submittedName>
        <fullName evidence="1">Uncharacterized protein</fullName>
    </submittedName>
</protein>
<dbReference type="EMBL" id="BJZO01000130">
    <property type="protein sequence ID" value="GEO82923.1"/>
    <property type="molecule type" value="Genomic_DNA"/>
</dbReference>
<dbReference type="RefSeq" id="WP_147164959.1">
    <property type="nucleotide sequence ID" value="NZ_BJZO01000130.1"/>
</dbReference>